<evidence type="ECO:0000256" key="3">
    <source>
        <dbReference type="ARBA" id="ARBA00022840"/>
    </source>
</evidence>
<evidence type="ECO:0000256" key="2">
    <source>
        <dbReference type="ARBA" id="ARBA00022801"/>
    </source>
</evidence>
<comment type="caution">
    <text evidence="5">The sequence shown here is derived from an EMBL/GenBank/DDBJ whole genome shotgun (WGS) entry which is preliminary data.</text>
</comment>
<feature type="domain" description="Carboxyltransferase" evidence="4">
    <location>
        <begin position="4"/>
        <end position="204"/>
    </location>
</feature>
<dbReference type="InterPro" id="IPR003833">
    <property type="entry name" value="CT_C_D"/>
</dbReference>
<dbReference type="GO" id="GO:0016787">
    <property type="term" value="F:hydrolase activity"/>
    <property type="evidence" value="ECO:0007669"/>
    <property type="project" value="UniProtKB-KW"/>
</dbReference>
<dbReference type="GO" id="GO:0005524">
    <property type="term" value="F:ATP binding"/>
    <property type="evidence" value="ECO:0007669"/>
    <property type="project" value="UniProtKB-KW"/>
</dbReference>
<accession>A0A4Z0NY07</accession>
<dbReference type="PANTHER" id="PTHR34698:SF2">
    <property type="entry name" value="5-OXOPROLINASE SUBUNIT B"/>
    <property type="match status" value="1"/>
</dbReference>
<gene>
    <name evidence="5" type="ORF">EU555_01915</name>
</gene>
<organism evidence="5 6">
    <name type="scientific">Methylobacterium nonmethylotrophicum</name>
    <dbReference type="NCBI Taxonomy" id="1141884"/>
    <lineage>
        <taxon>Bacteria</taxon>
        <taxon>Pseudomonadati</taxon>
        <taxon>Pseudomonadota</taxon>
        <taxon>Alphaproteobacteria</taxon>
        <taxon>Hyphomicrobiales</taxon>
        <taxon>Methylobacteriaceae</taxon>
        <taxon>Methylobacterium</taxon>
    </lineage>
</organism>
<dbReference type="SUPFAM" id="SSF50891">
    <property type="entry name" value="Cyclophilin-like"/>
    <property type="match status" value="1"/>
</dbReference>
<dbReference type="Gene3D" id="3.30.1360.40">
    <property type="match status" value="1"/>
</dbReference>
<proteinExistence type="predicted"/>
<keyword evidence="1" id="KW-0547">Nucleotide-binding</keyword>
<evidence type="ECO:0000256" key="1">
    <source>
        <dbReference type="ARBA" id="ARBA00022741"/>
    </source>
</evidence>
<sequence length="240" mass="25476">METPRLLDAGEAALVAEFGTTVDPAIHDRVLALDDALRAEPPAGLRETVPTYRSLMIHYDPLVLDRDALAERILSLAARPGAARAGAAIWTLPCCYDPAFAEDIAAVAEATGLTVERVAALHAGAEYRVYMYGFAPGFAYLGGLPSALAVSRRATPRPPHPENALLIGGGLAAVGTFPMPTGWYVVGRTPERLYAPHRPDPFPVAVGDTLRFDPIDAATFAALERRAASGEVVAHRQEAA</sequence>
<dbReference type="InterPro" id="IPR029000">
    <property type="entry name" value="Cyclophilin-like_dom_sf"/>
</dbReference>
<name>A0A4Z0NY07_9HYPH</name>
<reference evidence="5 6" key="1">
    <citation type="submission" date="2019-04" db="EMBL/GenBank/DDBJ databases">
        <authorList>
            <person name="Feng G."/>
            <person name="Zhu H."/>
        </authorList>
    </citation>
    <scope>NUCLEOTIDE SEQUENCE [LARGE SCALE GENOMIC DNA]</scope>
    <source>
        <strain evidence="5 6">6HR-1</strain>
    </source>
</reference>
<dbReference type="SUPFAM" id="SSF160467">
    <property type="entry name" value="PH0987 N-terminal domain-like"/>
    <property type="match status" value="1"/>
</dbReference>
<keyword evidence="3" id="KW-0067">ATP-binding</keyword>
<keyword evidence="2 5" id="KW-0378">Hydrolase</keyword>
<keyword evidence="6" id="KW-1185">Reference proteome</keyword>
<dbReference type="Pfam" id="PF02682">
    <property type="entry name" value="CT_C_D"/>
    <property type="match status" value="1"/>
</dbReference>
<protein>
    <submittedName>
        <fullName evidence="5">Allophanate hydrolase subunit 1</fullName>
    </submittedName>
</protein>
<evidence type="ECO:0000313" key="5">
    <source>
        <dbReference type="EMBL" id="TGE02545.1"/>
    </source>
</evidence>
<dbReference type="PANTHER" id="PTHR34698">
    <property type="entry name" value="5-OXOPROLINASE SUBUNIT B"/>
    <property type="match status" value="1"/>
</dbReference>
<evidence type="ECO:0000259" key="4">
    <source>
        <dbReference type="SMART" id="SM00796"/>
    </source>
</evidence>
<evidence type="ECO:0000313" key="6">
    <source>
        <dbReference type="Proteomes" id="UP000297535"/>
    </source>
</evidence>
<dbReference type="OrthoDB" id="9778567at2"/>
<dbReference type="EMBL" id="SRLB01000001">
    <property type="protein sequence ID" value="TGE02545.1"/>
    <property type="molecule type" value="Genomic_DNA"/>
</dbReference>
<dbReference type="AlphaFoldDB" id="A0A4Z0NY07"/>
<dbReference type="SMART" id="SM00796">
    <property type="entry name" value="AHS1"/>
    <property type="match status" value="1"/>
</dbReference>
<dbReference type="InterPro" id="IPR010016">
    <property type="entry name" value="PxpB"/>
</dbReference>
<dbReference type="RefSeq" id="WP_135412740.1">
    <property type="nucleotide sequence ID" value="NZ_SRLB01000001.1"/>
</dbReference>
<dbReference type="Proteomes" id="UP000297535">
    <property type="component" value="Unassembled WGS sequence"/>
</dbReference>
<dbReference type="Gene3D" id="2.40.100.10">
    <property type="entry name" value="Cyclophilin-like"/>
    <property type="match status" value="1"/>
</dbReference>